<evidence type="ECO:0000256" key="1">
    <source>
        <dbReference type="ARBA" id="ARBA00004123"/>
    </source>
</evidence>
<feature type="region of interest" description="Disordered" evidence="4">
    <location>
        <begin position="132"/>
        <end position="160"/>
    </location>
</feature>
<dbReference type="InterPro" id="IPR003417">
    <property type="entry name" value="CBF_beta"/>
</dbReference>
<proteinExistence type="inferred from homology"/>
<dbReference type="GO" id="GO:0043565">
    <property type="term" value="F:sequence-specific DNA binding"/>
    <property type="evidence" value="ECO:0007669"/>
    <property type="project" value="TreeGrafter"/>
</dbReference>
<evidence type="ECO:0000256" key="3">
    <source>
        <dbReference type="ARBA" id="ARBA00025734"/>
    </source>
</evidence>
<dbReference type="PANTHER" id="PTHR10276:SF3">
    <property type="entry name" value="CORE-BINDING FACTOR SUBUNIT BETA"/>
    <property type="match status" value="1"/>
</dbReference>
<dbReference type="EMBL" id="BPLR01021445">
    <property type="protein sequence ID" value="GIX89618.1"/>
    <property type="molecule type" value="Genomic_DNA"/>
</dbReference>
<accession>A0AAV4NZ34</accession>
<dbReference type="SUPFAM" id="SSF50723">
    <property type="entry name" value="Core binding factor beta, CBF"/>
    <property type="match status" value="1"/>
</dbReference>
<comment type="caution">
    <text evidence="5">The sequence shown here is derived from an EMBL/GenBank/DDBJ whole genome shotgun (WGS) entry which is preliminary data.</text>
</comment>
<dbReference type="Pfam" id="PF02312">
    <property type="entry name" value="CBF_beta"/>
    <property type="match status" value="1"/>
</dbReference>
<dbReference type="AlphaFoldDB" id="A0AAV4NZ34"/>
<organism evidence="5 6">
    <name type="scientific">Caerostris extrusa</name>
    <name type="common">Bark spider</name>
    <name type="synonym">Caerostris bankana</name>
    <dbReference type="NCBI Taxonomy" id="172846"/>
    <lineage>
        <taxon>Eukaryota</taxon>
        <taxon>Metazoa</taxon>
        <taxon>Ecdysozoa</taxon>
        <taxon>Arthropoda</taxon>
        <taxon>Chelicerata</taxon>
        <taxon>Arachnida</taxon>
        <taxon>Araneae</taxon>
        <taxon>Araneomorphae</taxon>
        <taxon>Entelegynae</taxon>
        <taxon>Araneoidea</taxon>
        <taxon>Araneidae</taxon>
        <taxon>Caerostris</taxon>
    </lineage>
</organism>
<comment type="similarity">
    <text evidence="3">Belongs to the CBF-beta family.</text>
</comment>
<sequence>MSLLLRIPGVYRSEPCYRSRSIGLVNRFTPQGHGRIPSPICMPIFAGNEGSSVPYCLIRTSRPTQQVHLRSSFIMNGVCVRWKGTLDLDRLDGVGCLEFDEELARLEDVRLQQQIEAYNNKVQELDSKQRNFMPPRMKRPRNEIAAIEETSPSSSGSVSN</sequence>
<dbReference type="PANTHER" id="PTHR10276">
    <property type="entry name" value="CORE-BINDING FACTOR, BETA SUBUNIT"/>
    <property type="match status" value="1"/>
</dbReference>
<dbReference type="GO" id="GO:0003713">
    <property type="term" value="F:transcription coactivator activity"/>
    <property type="evidence" value="ECO:0007669"/>
    <property type="project" value="InterPro"/>
</dbReference>
<keyword evidence="2" id="KW-0539">Nucleus</keyword>
<evidence type="ECO:0000313" key="6">
    <source>
        <dbReference type="Proteomes" id="UP001054945"/>
    </source>
</evidence>
<keyword evidence="6" id="KW-1185">Reference proteome</keyword>
<dbReference type="GO" id="GO:0016513">
    <property type="term" value="C:core-binding factor complex"/>
    <property type="evidence" value="ECO:0007669"/>
    <property type="project" value="TreeGrafter"/>
</dbReference>
<protein>
    <submittedName>
        <fullName evidence="5">Protein brother</fullName>
    </submittedName>
</protein>
<evidence type="ECO:0000313" key="5">
    <source>
        <dbReference type="EMBL" id="GIX89618.1"/>
    </source>
</evidence>
<comment type="subcellular location">
    <subcellularLocation>
        <location evidence="1">Nucleus</location>
    </subcellularLocation>
</comment>
<evidence type="ECO:0000256" key="4">
    <source>
        <dbReference type="SAM" id="MobiDB-lite"/>
    </source>
</evidence>
<gene>
    <name evidence="5" type="primary">Bro</name>
    <name evidence="5" type="ORF">CEXT_420741</name>
</gene>
<feature type="compositionally biased region" description="Low complexity" evidence="4">
    <location>
        <begin position="151"/>
        <end position="160"/>
    </location>
</feature>
<name>A0AAV4NZ34_CAEEX</name>
<dbReference type="Gene3D" id="2.40.250.10">
    <property type="entry name" value="Core binding factor, beta subunit"/>
    <property type="match status" value="1"/>
</dbReference>
<evidence type="ECO:0000256" key="2">
    <source>
        <dbReference type="ARBA" id="ARBA00023242"/>
    </source>
</evidence>
<reference evidence="5 6" key="1">
    <citation type="submission" date="2021-06" db="EMBL/GenBank/DDBJ databases">
        <title>Caerostris extrusa draft genome.</title>
        <authorList>
            <person name="Kono N."/>
            <person name="Arakawa K."/>
        </authorList>
    </citation>
    <scope>NUCLEOTIDE SEQUENCE [LARGE SCALE GENOMIC DNA]</scope>
</reference>
<dbReference type="InterPro" id="IPR036552">
    <property type="entry name" value="CBF_bsu_sf"/>
</dbReference>
<dbReference type="GO" id="GO:0006357">
    <property type="term" value="P:regulation of transcription by RNA polymerase II"/>
    <property type="evidence" value="ECO:0007669"/>
    <property type="project" value="TreeGrafter"/>
</dbReference>
<dbReference type="Proteomes" id="UP001054945">
    <property type="component" value="Unassembled WGS sequence"/>
</dbReference>